<name>A0A368SKG2_SETIT</name>
<reference evidence="1" key="2">
    <citation type="submission" date="2015-07" db="EMBL/GenBank/DDBJ databases">
        <authorList>
            <person name="Noorani M."/>
        </authorList>
    </citation>
    <scope>NUCLEOTIDE SEQUENCE</scope>
    <source>
        <strain evidence="1">Yugu1</strain>
    </source>
</reference>
<dbReference type="EMBL" id="CM003536">
    <property type="protein sequence ID" value="RCV42878.1"/>
    <property type="molecule type" value="Genomic_DNA"/>
</dbReference>
<dbReference type="AlphaFoldDB" id="A0A368SKG2"/>
<organism evidence="1">
    <name type="scientific">Setaria italica</name>
    <name type="common">Foxtail millet</name>
    <name type="synonym">Panicum italicum</name>
    <dbReference type="NCBI Taxonomy" id="4555"/>
    <lineage>
        <taxon>Eukaryota</taxon>
        <taxon>Viridiplantae</taxon>
        <taxon>Streptophyta</taxon>
        <taxon>Embryophyta</taxon>
        <taxon>Tracheophyta</taxon>
        <taxon>Spermatophyta</taxon>
        <taxon>Magnoliopsida</taxon>
        <taxon>Liliopsida</taxon>
        <taxon>Poales</taxon>
        <taxon>Poaceae</taxon>
        <taxon>PACMAD clade</taxon>
        <taxon>Panicoideae</taxon>
        <taxon>Panicodae</taxon>
        <taxon>Paniceae</taxon>
        <taxon>Cenchrinae</taxon>
        <taxon>Setaria</taxon>
    </lineage>
</organism>
<protein>
    <submittedName>
        <fullName evidence="1">Uncharacterized protein</fullName>
    </submittedName>
</protein>
<reference evidence="1" key="1">
    <citation type="journal article" date="2012" name="Nat. Biotechnol.">
        <title>Reference genome sequence of the model plant Setaria.</title>
        <authorList>
            <person name="Bennetzen J.L."/>
            <person name="Schmutz J."/>
            <person name="Wang H."/>
            <person name="Percifield R."/>
            <person name="Hawkins J."/>
            <person name="Pontaroli A.C."/>
            <person name="Estep M."/>
            <person name="Feng L."/>
            <person name="Vaughn J.N."/>
            <person name="Grimwood J."/>
            <person name="Jenkins J."/>
            <person name="Barry K."/>
            <person name="Lindquist E."/>
            <person name="Hellsten U."/>
            <person name="Deshpande S."/>
            <person name="Wang X."/>
            <person name="Wu X."/>
            <person name="Mitros T."/>
            <person name="Triplett J."/>
            <person name="Yang X."/>
            <person name="Ye C.Y."/>
            <person name="Mauro-Herrera M."/>
            <person name="Wang L."/>
            <person name="Li P."/>
            <person name="Sharma M."/>
            <person name="Sharma R."/>
            <person name="Ronald P.C."/>
            <person name="Panaud O."/>
            <person name="Kellogg E.A."/>
            <person name="Brutnell T.P."/>
            <person name="Doust A.N."/>
            <person name="Tuskan G.A."/>
            <person name="Rokhsar D."/>
            <person name="Devos K.M."/>
        </authorList>
    </citation>
    <scope>NUCLEOTIDE SEQUENCE [LARGE SCALE GENOMIC DNA]</scope>
    <source>
        <strain evidence="1">Yugu1</strain>
    </source>
</reference>
<accession>A0A368SKG2</accession>
<evidence type="ECO:0000313" key="1">
    <source>
        <dbReference type="EMBL" id="RCV42878.1"/>
    </source>
</evidence>
<gene>
    <name evidence="1" type="ORF">SETIT_9G250500v2</name>
</gene>
<sequence length="80" mass="9010">MHENVDSSMLMMITEMRSSGDCGHQNHDNDGHVVLQDNKNAGRSSRPWCQCGVEAFWLRSSLFPVENRVSGNTLSILFID</sequence>
<proteinExistence type="predicted"/>